<accession>A0A178ZTY0</accession>
<evidence type="ECO:0000313" key="2">
    <source>
        <dbReference type="EMBL" id="OAP63230.1"/>
    </source>
</evidence>
<dbReference type="GeneID" id="30006627"/>
<protein>
    <submittedName>
        <fullName evidence="2">Uncharacterized protein</fullName>
    </submittedName>
</protein>
<dbReference type="RefSeq" id="XP_018696597.1">
    <property type="nucleotide sequence ID" value="XM_018833973.1"/>
</dbReference>
<dbReference type="AlphaFoldDB" id="A0A178ZTY0"/>
<evidence type="ECO:0000256" key="1">
    <source>
        <dbReference type="SAM" id="MobiDB-lite"/>
    </source>
</evidence>
<feature type="region of interest" description="Disordered" evidence="1">
    <location>
        <begin position="157"/>
        <end position="234"/>
    </location>
</feature>
<evidence type="ECO:0000313" key="3">
    <source>
        <dbReference type="Proteomes" id="UP000078343"/>
    </source>
</evidence>
<gene>
    <name evidence="2" type="ORF">AYL99_02457</name>
</gene>
<proteinExistence type="predicted"/>
<feature type="compositionally biased region" description="Basic residues" evidence="1">
    <location>
        <begin position="16"/>
        <end position="27"/>
    </location>
</feature>
<feature type="region of interest" description="Disordered" evidence="1">
    <location>
        <begin position="16"/>
        <end position="55"/>
    </location>
</feature>
<organism evidence="2 3">
    <name type="scientific">Fonsecaea erecta</name>
    <dbReference type="NCBI Taxonomy" id="1367422"/>
    <lineage>
        <taxon>Eukaryota</taxon>
        <taxon>Fungi</taxon>
        <taxon>Dikarya</taxon>
        <taxon>Ascomycota</taxon>
        <taxon>Pezizomycotina</taxon>
        <taxon>Eurotiomycetes</taxon>
        <taxon>Chaetothyriomycetidae</taxon>
        <taxon>Chaetothyriales</taxon>
        <taxon>Herpotrichiellaceae</taxon>
        <taxon>Fonsecaea</taxon>
    </lineage>
</organism>
<feature type="compositionally biased region" description="Basic residues" evidence="1">
    <location>
        <begin position="201"/>
        <end position="214"/>
    </location>
</feature>
<reference evidence="2 3" key="1">
    <citation type="submission" date="2016-04" db="EMBL/GenBank/DDBJ databases">
        <title>Draft genome of Fonsecaea erecta CBS 125763.</title>
        <authorList>
            <person name="Weiss V.A."/>
            <person name="Vicente V.A."/>
            <person name="Raittz R.T."/>
            <person name="Moreno L.F."/>
            <person name="De Souza E.M."/>
            <person name="Pedrosa F.O."/>
            <person name="Steffens M.B."/>
            <person name="Faoro H."/>
            <person name="Tadra-Sfeir M.Z."/>
            <person name="Najafzadeh M.J."/>
            <person name="Felipe M.S."/>
            <person name="Teixeira M."/>
            <person name="Sun J."/>
            <person name="Xi L."/>
            <person name="Gomes R."/>
            <person name="De Azevedo C.M."/>
            <person name="Salgado C.G."/>
            <person name="Da Silva M.B."/>
            <person name="Nascimento M.F."/>
            <person name="Queiroz-Telles F."/>
            <person name="Attili D.S."/>
            <person name="Gorbushina A."/>
        </authorList>
    </citation>
    <scope>NUCLEOTIDE SEQUENCE [LARGE SCALE GENOMIC DNA]</scope>
    <source>
        <strain evidence="2 3">CBS 125763</strain>
    </source>
</reference>
<comment type="caution">
    <text evidence="2">The sequence shown here is derived from an EMBL/GenBank/DDBJ whole genome shotgun (WGS) entry which is preliminary data.</text>
</comment>
<sequence>MPNRAGKDVFRAILRKISHPLRRRSRNKYTSISEEPVGESPHNAQSPTSPPGLPPRLEHVDAAPRVAMGRANIYKVTVHQADHVPEQHAAVFEDPRTNGSDVQIHDGAARRSIPRHHHLGQGNQQHALVEQTQKRARFDLTRNQIFVFEKEHTILAGSDQQSRVQEPAPEPIEAGSDRGSGGLAVLTEPECTPRPSMKDSRRMKRKSTPRRTLRRTNTTATRERQPLQEQPHNGRLWNVSVPDQVELDLPRLPGAPRKPARGLGAAAEPAPMTASEYAQLRDRLVENAAGHLGHVFEIKQLPDAEKAHEYGLDNAICRRPCVVMEYYCSSFTRKGVPIIVLGICPVISYKQRDQLHNDVERSKYLIPVEPTSPNPSAIPSTVSLVRGRFTKPCWIDTSRVYHVAADLLHKGRFSRVRVSREPWLKMREAMSLKSLAHEEARFRRAFNLEQAVYTMRRQYGIDMVFP</sequence>
<dbReference type="OrthoDB" id="4158948at2759"/>
<name>A0A178ZTY0_9EURO</name>
<keyword evidence="3" id="KW-1185">Reference proteome</keyword>
<dbReference type="Proteomes" id="UP000078343">
    <property type="component" value="Unassembled WGS sequence"/>
</dbReference>
<dbReference type="EMBL" id="LVYI01000002">
    <property type="protein sequence ID" value="OAP63230.1"/>
    <property type="molecule type" value="Genomic_DNA"/>
</dbReference>